<dbReference type="Gene3D" id="1.20.930.20">
    <property type="entry name" value="Adaptor protein Cbl, N-terminal domain"/>
    <property type="match status" value="1"/>
</dbReference>
<dbReference type="InterPro" id="IPR036537">
    <property type="entry name" value="Adaptor_Cbl_N_dom_sf"/>
</dbReference>
<proteinExistence type="predicted"/>
<dbReference type="GO" id="GO:0007166">
    <property type="term" value="P:cell surface receptor signaling pathway"/>
    <property type="evidence" value="ECO:0007669"/>
    <property type="project" value="InterPro"/>
</dbReference>
<name>A0AAD7C7W6_9AGAR</name>
<dbReference type="AlphaFoldDB" id="A0AAD7C7W6"/>
<dbReference type="CDD" id="cd21037">
    <property type="entry name" value="MLKL_NTD"/>
    <property type="match status" value="1"/>
</dbReference>
<reference evidence="1" key="1">
    <citation type="submission" date="2023-03" db="EMBL/GenBank/DDBJ databases">
        <title>Massive genome expansion in bonnet fungi (Mycena s.s.) driven by repeated elements and novel gene families across ecological guilds.</title>
        <authorList>
            <consortium name="Lawrence Berkeley National Laboratory"/>
            <person name="Harder C.B."/>
            <person name="Miyauchi S."/>
            <person name="Viragh M."/>
            <person name="Kuo A."/>
            <person name="Thoen E."/>
            <person name="Andreopoulos B."/>
            <person name="Lu D."/>
            <person name="Skrede I."/>
            <person name="Drula E."/>
            <person name="Henrissat B."/>
            <person name="Morin E."/>
            <person name="Kohler A."/>
            <person name="Barry K."/>
            <person name="LaButti K."/>
            <person name="Morin E."/>
            <person name="Salamov A."/>
            <person name="Lipzen A."/>
            <person name="Mereny Z."/>
            <person name="Hegedus B."/>
            <person name="Baldrian P."/>
            <person name="Stursova M."/>
            <person name="Weitz H."/>
            <person name="Taylor A."/>
            <person name="Grigoriev I.V."/>
            <person name="Nagy L.G."/>
            <person name="Martin F."/>
            <person name="Kauserud H."/>
        </authorList>
    </citation>
    <scope>NUCLEOTIDE SEQUENCE</scope>
    <source>
        <strain evidence="1">9284</strain>
    </source>
</reference>
<keyword evidence="2" id="KW-1185">Reference proteome</keyword>
<evidence type="ECO:0000313" key="2">
    <source>
        <dbReference type="Proteomes" id="UP001221142"/>
    </source>
</evidence>
<evidence type="ECO:0000313" key="1">
    <source>
        <dbReference type="EMBL" id="KAJ7639580.1"/>
    </source>
</evidence>
<dbReference type="EMBL" id="JARKIF010000005">
    <property type="protein sequence ID" value="KAJ7639580.1"/>
    <property type="molecule type" value="Genomic_DNA"/>
</dbReference>
<sequence length="213" mass="23240">MPSLAHHILDLVTAHPRPALASDALDATKVALKAIRDSADVCPPLKSGVSAALVLLEMSERIKQNRQDAATLATRAGQLILDIWGQTTGIGVPLSGGLEGSILQIETLFTRIEAFLHELDEESALRRLIRQDRHKAQLEEYGHLLDLATSKFSINLQLSIHTAQMAQNAADEKRHDDVLRISRISEAERLRLLSVIHSQYQGQSQGNHAGGSG</sequence>
<gene>
    <name evidence="1" type="ORF">FB45DRAFT_1055667</name>
</gene>
<organism evidence="1 2">
    <name type="scientific">Roridomyces roridus</name>
    <dbReference type="NCBI Taxonomy" id="1738132"/>
    <lineage>
        <taxon>Eukaryota</taxon>
        <taxon>Fungi</taxon>
        <taxon>Dikarya</taxon>
        <taxon>Basidiomycota</taxon>
        <taxon>Agaricomycotina</taxon>
        <taxon>Agaricomycetes</taxon>
        <taxon>Agaricomycetidae</taxon>
        <taxon>Agaricales</taxon>
        <taxon>Marasmiineae</taxon>
        <taxon>Mycenaceae</taxon>
        <taxon>Roridomyces</taxon>
    </lineage>
</organism>
<protein>
    <submittedName>
        <fullName evidence="1">Uncharacterized protein</fullName>
    </submittedName>
</protein>
<dbReference type="InterPro" id="IPR059179">
    <property type="entry name" value="MLKL-like_MCAfunc"/>
</dbReference>
<comment type="caution">
    <text evidence="1">The sequence shown here is derived from an EMBL/GenBank/DDBJ whole genome shotgun (WGS) entry which is preliminary data.</text>
</comment>
<accession>A0AAD7C7W6</accession>
<dbReference type="Proteomes" id="UP001221142">
    <property type="component" value="Unassembled WGS sequence"/>
</dbReference>